<sequence length="245" mass="28395">MDFKGLHIFKTIYDLKSLNKAAKALSYTQSNITAHLKKIEHELRATLFIRGFDGVRPTEKGEQFYQFTLQTLAQFSQLKQSFKGKHSTLLISELLFQFLVIETKKYCLESTEIIIKRTSDISNAIHHHYYDEVITFEKFKHPDYLLTKTENLPIAFLQSQSIETPDLLPIFINNDEHCPLRAKTLALNYPSENLITVDSLSQILNLVEKGQGIALLPIFLMKDKFKTINNHCDFVKYYGYQHNSV</sequence>
<feature type="domain" description="HTH lysR-type" evidence="4">
    <location>
        <begin position="1"/>
        <end position="58"/>
    </location>
</feature>
<dbReference type="InterPro" id="IPR000847">
    <property type="entry name" value="LysR_HTH_N"/>
</dbReference>
<dbReference type="AlphaFoldDB" id="A0A556RVT4"/>
<dbReference type="GO" id="GO:0003700">
    <property type="term" value="F:DNA-binding transcription factor activity"/>
    <property type="evidence" value="ECO:0007669"/>
    <property type="project" value="InterPro"/>
</dbReference>
<dbReference type="PANTHER" id="PTHR30126:SF93">
    <property type="entry name" value="HTH LYSR-TYPE DOMAIN-CONTAINING PROTEIN"/>
    <property type="match status" value="1"/>
</dbReference>
<keyword evidence="2" id="KW-0805">Transcription regulation</keyword>
<keyword evidence="3" id="KW-0804">Transcription</keyword>
<gene>
    <name evidence="5" type="ORF">FPQ15_12825</name>
</gene>
<evidence type="ECO:0000313" key="5">
    <source>
        <dbReference type="EMBL" id="TSJ92995.1"/>
    </source>
</evidence>
<dbReference type="GO" id="GO:0000976">
    <property type="term" value="F:transcription cis-regulatory region binding"/>
    <property type="evidence" value="ECO:0007669"/>
    <property type="project" value="TreeGrafter"/>
</dbReference>
<comment type="similarity">
    <text evidence="1">Belongs to the LysR transcriptional regulatory family.</text>
</comment>
<organism evidence="5 6">
    <name type="scientific">Gilliamella apicola</name>
    <dbReference type="NCBI Taxonomy" id="1196095"/>
    <lineage>
        <taxon>Bacteria</taxon>
        <taxon>Pseudomonadati</taxon>
        <taxon>Pseudomonadota</taxon>
        <taxon>Gammaproteobacteria</taxon>
        <taxon>Orbales</taxon>
        <taxon>Orbaceae</taxon>
        <taxon>Gilliamella</taxon>
    </lineage>
</organism>
<dbReference type="Gene3D" id="1.10.10.10">
    <property type="entry name" value="Winged helix-like DNA-binding domain superfamily/Winged helix DNA-binding domain"/>
    <property type="match status" value="1"/>
</dbReference>
<dbReference type="InterPro" id="IPR036390">
    <property type="entry name" value="WH_DNA-bd_sf"/>
</dbReference>
<dbReference type="PROSITE" id="PS50931">
    <property type="entry name" value="HTH_LYSR"/>
    <property type="match status" value="1"/>
</dbReference>
<evidence type="ECO:0000256" key="1">
    <source>
        <dbReference type="ARBA" id="ARBA00009437"/>
    </source>
</evidence>
<evidence type="ECO:0000259" key="4">
    <source>
        <dbReference type="PROSITE" id="PS50931"/>
    </source>
</evidence>
<dbReference type="EMBL" id="VMHM01000019">
    <property type="protein sequence ID" value="TSJ92995.1"/>
    <property type="molecule type" value="Genomic_DNA"/>
</dbReference>
<dbReference type="RefSeq" id="WP_144093199.1">
    <property type="nucleotide sequence ID" value="NZ_VMHM01000019.1"/>
</dbReference>
<dbReference type="SUPFAM" id="SSF46785">
    <property type="entry name" value="Winged helix' DNA-binding domain"/>
    <property type="match status" value="1"/>
</dbReference>
<protein>
    <submittedName>
        <fullName evidence="5">LysR family transcriptional regulator</fullName>
    </submittedName>
</protein>
<dbReference type="PANTHER" id="PTHR30126">
    <property type="entry name" value="HTH-TYPE TRANSCRIPTIONAL REGULATOR"/>
    <property type="match status" value="1"/>
</dbReference>
<proteinExistence type="inferred from homology"/>
<evidence type="ECO:0000256" key="3">
    <source>
        <dbReference type="ARBA" id="ARBA00023163"/>
    </source>
</evidence>
<accession>A0A556RVT4</accession>
<reference evidence="5 6" key="1">
    <citation type="submission" date="2019-07" db="EMBL/GenBank/DDBJ databases">
        <title>Gilliamella genomes.</title>
        <authorList>
            <person name="Zheng H."/>
        </authorList>
    </citation>
    <scope>NUCLEOTIDE SEQUENCE [LARGE SCALE GENOMIC DNA]</scope>
    <source>
        <strain evidence="5 6">W8127</strain>
    </source>
</reference>
<evidence type="ECO:0000256" key="2">
    <source>
        <dbReference type="ARBA" id="ARBA00023015"/>
    </source>
</evidence>
<name>A0A556RVT4_9GAMM</name>
<dbReference type="Pfam" id="PF00126">
    <property type="entry name" value="HTH_1"/>
    <property type="match status" value="1"/>
</dbReference>
<dbReference type="InterPro" id="IPR036388">
    <property type="entry name" value="WH-like_DNA-bd_sf"/>
</dbReference>
<evidence type="ECO:0000313" key="6">
    <source>
        <dbReference type="Proteomes" id="UP000319483"/>
    </source>
</evidence>
<dbReference type="Proteomes" id="UP000319483">
    <property type="component" value="Unassembled WGS sequence"/>
</dbReference>
<comment type="caution">
    <text evidence="5">The sequence shown here is derived from an EMBL/GenBank/DDBJ whole genome shotgun (WGS) entry which is preliminary data.</text>
</comment>